<dbReference type="PANTHER" id="PTHR46082:SF6">
    <property type="entry name" value="AAA+ ATPASE DOMAIN-CONTAINING PROTEIN-RELATED"/>
    <property type="match status" value="1"/>
</dbReference>
<name>A0AA39W3M4_9PEZI</name>
<accession>A0AA39W3M4</accession>
<comment type="caution">
    <text evidence="1">The sequence shown here is derived from an EMBL/GenBank/DDBJ whole genome shotgun (WGS) entry which is preliminary data.</text>
</comment>
<dbReference type="Gene3D" id="3.40.50.300">
    <property type="entry name" value="P-loop containing nucleotide triphosphate hydrolases"/>
    <property type="match status" value="1"/>
</dbReference>
<dbReference type="EMBL" id="JAUJDW010000298">
    <property type="protein sequence ID" value="KAK0609054.1"/>
    <property type="molecule type" value="Genomic_DNA"/>
</dbReference>
<dbReference type="PANTHER" id="PTHR46082">
    <property type="entry name" value="ATP/GTP-BINDING PROTEIN-RELATED"/>
    <property type="match status" value="1"/>
</dbReference>
<evidence type="ECO:0000313" key="1">
    <source>
        <dbReference type="EMBL" id="KAK0609054.1"/>
    </source>
</evidence>
<gene>
    <name evidence="1" type="primary">nphp3_1</name>
    <name evidence="1" type="ORF">DIS24_g12545</name>
</gene>
<organism evidence="1 2">
    <name type="scientific">Lasiodiplodia hormozganensis</name>
    <dbReference type="NCBI Taxonomy" id="869390"/>
    <lineage>
        <taxon>Eukaryota</taxon>
        <taxon>Fungi</taxon>
        <taxon>Dikarya</taxon>
        <taxon>Ascomycota</taxon>
        <taxon>Pezizomycotina</taxon>
        <taxon>Dothideomycetes</taxon>
        <taxon>Dothideomycetes incertae sedis</taxon>
        <taxon>Botryosphaeriales</taxon>
        <taxon>Botryosphaeriaceae</taxon>
        <taxon>Lasiodiplodia</taxon>
    </lineage>
</organism>
<dbReference type="SUPFAM" id="SSF48452">
    <property type="entry name" value="TPR-like"/>
    <property type="match status" value="1"/>
</dbReference>
<proteinExistence type="predicted"/>
<evidence type="ECO:0000313" key="2">
    <source>
        <dbReference type="Proteomes" id="UP001175001"/>
    </source>
</evidence>
<dbReference type="Proteomes" id="UP001175001">
    <property type="component" value="Unassembled WGS sequence"/>
</dbReference>
<reference evidence="1" key="1">
    <citation type="submission" date="2023-06" db="EMBL/GenBank/DDBJ databases">
        <title>Multi-omics analyses reveal the molecular pathogenesis toolkit of Lasiodiplodia hormozganensis, a cross-kingdom pathogen.</title>
        <authorList>
            <person name="Felix C."/>
            <person name="Meneses R."/>
            <person name="Goncalves M.F.M."/>
            <person name="Tilleman L."/>
            <person name="Duarte A.S."/>
            <person name="Jorrin-Novo J.V."/>
            <person name="Van De Peer Y."/>
            <person name="Deforce D."/>
            <person name="Van Nieuwerburgh F."/>
            <person name="Esteves A.C."/>
            <person name="Alves A."/>
        </authorList>
    </citation>
    <scope>NUCLEOTIDE SEQUENCE</scope>
    <source>
        <strain evidence="1">CBS 339.90</strain>
    </source>
</reference>
<dbReference type="AlphaFoldDB" id="A0AA39W3M4"/>
<feature type="non-terminal residue" evidence="1">
    <location>
        <position position="1"/>
    </location>
</feature>
<dbReference type="InterPro" id="IPR011990">
    <property type="entry name" value="TPR-like_helical_dom_sf"/>
</dbReference>
<dbReference type="InterPro" id="IPR053137">
    <property type="entry name" value="NLR-like"/>
</dbReference>
<protein>
    <submittedName>
        <fullName evidence="1">Nephrocystin-3</fullName>
    </submittedName>
</protein>
<dbReference type="PROSITE" id="PS50293">
    <property type="entry name" value="TPR_REGION"/>
    <property type="match status" value="1"/>
</dbReference>
<dbReference type="PRINTS" id="PR00364">
    <property type="entry name" value="DISEASERSIST"/>
</dbReference>
<dbReference type="Pfam" id="PF13424">
    <property type="entry name" value="TPR_12"/>
    <property type="match status" value="1"/>
</dbReference>
<dbReference type="Gene3D" id="1.25.40.10">
    <property type="entry name" value="Tetratricopeptide repeat domain"/>
    <property type="match status" value="1"/>
</dbReference>
<dbReference type="SUPFAM" id="SSF52540">
    <property type="entry name" value="P-loop containing nucleoside triphosphate hydrolases"/>
    <property type="match status" value="1"/>
</dbReference>
<dbReference type="InterPro" id="IPR027417">
    <property type="entry name" value="P-loop_NTPase"/>
</dbReference>
<keyword evidence="2" id="KW-1185">Reference proteome</keyword>
<sequence length="481" mass="54284">MPVTGRFVGRDSELRRLAEFFLSKTGGPTQRKVHVTHGLGGIGKTQLAVQFARKYHTSFSAVFWLDGSTKDGLMNAFVGLARRIPKGELGADAINSLNQPVPQVEMITEAVLQWLSLPSNKHWLLIFDNVDRDCSHKDRDPQAYDVGEFFPQADHGSILITSRLANLGRRYSDEKLWGVTEGDAQQILLAGSGLESEVDWSPLIQKLDGLPLALAQAASYIRQTKMSVNKYIEYYNSKWDSLISKQDRFPLQEYSNRELLTTWTISYEQAERESKQAAGLLKLWSFLNNNDLWYGLVAAASELVSETPIPDWLLKISNDELEFDHALGILSAYSLVDGTEDSSYSMHSVLHLWSSQLIKEHERAGILTISAGIVASNVPTEDEAQFWEKGRRLLQHGVSLLQKSRGASDISVEPWMLHSLGFLFYNHQSMDYAEEMYQRALAGREKALGPDHRSTLQTVNNLGLLYKNQDKLDKAEEMYQR</sequence>